<dbReference type="SUPFAM" id="SSF46785">
    <property type="entry name" value="Winged helix' DNA-binding domain"/>
    <property type="match status" value="1"/>
</dbReference>
<protein>
    <submittedName>
        <fullName evidence="6">IclR family transcriptional regulator</fullName>
    </submittedName>
</protein>
<dbReference type="InterPro" id="IPR050707">
    <property type="entry name" value="HTH_MetabolicPath_Reg"/>
</dbReference>
<dbReference type="PROSITE" id="PS51077">
    <property type="entry name" value="HTH_ICLR"/>
    <property type="match status" value="1"/>
</dbReference>
<dbReference type="PANTHER" id="PTHR30136:SF24">
    <property type="entry name" value="HTH-TYPE TRANSCRIPTIONAL REPRESSOR ALLR"/>
    <property type="match status" value="1"/>
</dbReference>
<dbReference type="EMBL" id="CP101989">
    <property type="protein sequence ID" value="UUI65279.1"/>
    <property type="molecule type" value="Genomic_DNA"/>
</dbReference>
<evidence type="ECO:0000259" key="5">
    <source>
        <dbReference type="PROSITE" id="PS51078"/>
    </source>
</evidence>
<feature type="domain" description="IclR-ED" evidence="5">
    <location>
        <begin position="81"/>
        <end position="264"/>
    </location>
</feature>
<dbReference type="InterPro" id="IPR029016">
    <property type="entry name" value="GAF-like_dom_sf"/>
</dbReference>
<keyword evidence="1" id="KW-0805">Transcription regulation</keyword>
<dbReference type="InterPro" id="IPR014757">
    <property type="entry name" value="Tscrpt_reg_IclR_C"/>
</dbReference>
<gene>
    <name evidence="6" type="ORF">NP075_00605</name>
</gene>
<keyword evidence="7" id="KW-1185">Reference proteome</keyword>
<accession>A0ABY5K4V4</accession>
<dbReference type="Gene3D" id="1.10.10.10">
    <property type="entry name" value="Winged helix-like DNA-binding domain superfamily/Winged helix DNA-binding domain"/>
    <property type="match status" value="1"/>
</dbReference>
<dbReference type="SUPFAM" id="SSF55781">
    <property type="entry name" value="GAF domain-like"/>
    <property type="match status" value="1"/>
</dbReference>
<dbReference type="Proteomes" id="UP001317322">
    <property type="component" value="Chromosome"/>
</dbReference>
<dbReference type="Pfam" id="PF09339">
    <property type="entry name" value="HTH_IclR"/>
    <property type="match status" value="1"/>
</dbReference>
<sequence length="293" mass="30104">MSTTSEAEPRPGRNESLSLRRALALLDVCAQETDPTGLTAAEIGRRLGVHKSTVLRLAAPLLESELLRRDTSSGRFRLGAGALRLGHAYLSSLDVESVAASSLDDLARTSGCLSVLAVPDGLQVRLAGHRAAPGGAGRVPGRLPANVPLHCSATGKAILSVAGPALIDRAVAGGLQASTPRTITDPGELRAELVRTRRRGFAVEDRELDPDVRAVAAPVLDHTGDVVGALAVLAPASRMPAAAVQEHARAVVLAARAVTRRLGGITVGVRTGATPAVTPAGGTSEVSQERRGA</sequence>
<dbReference type="RefSeq" id="WP_227563781.1">
    <property type="nucleotide sequence ID" value="NZ_CP101989.1"/>
</dbReference>
<dbReference type="InterPro" id="IPR036388">
    <property type="entry name" value="WH-like_DNA-bd_sf"/>
</dbReference>
<evidence type="ECO:0000313" key="7">
    <source>
        <dbReference type="Proteomes" id="UP001317322"/>
    </source>
</evidence>
<keyword evidence="2" id="KW-0238">DNA-binding</keyword>
<keyword evidence="3" id="KW-0804">Transcription</keyword>
<dbReference type="InterPro" id="IPR036390">
    <property type="entry name" value="WH_DNA-bd_sf"/>
</dbReference>
<dbReference type="InterPro" id="IPR005471">
    <property type="entry name" value="Tscrpt_reg_IclR_N"/>
</dbReference>
<dbReference type="SMART" id="SM00346">
    <property type="entry name" value="HTH_ICLR"/>
    <property type="match status" value="1"/>
</dbReference>
<dbReference type="PANTHER" id="PTHR30136">
    <property type="entry name" value="HELIX-TURN-HELIX TRANSCRIPTIONAL REGULATOR, ICLR FAMILY"/>
    <property type="match status" value="1"/>
</dbReference>
<organism evidence="6 7">
    <name type="scientific">Cellulomonas wangsupingiae</name>
    <dbReference type="NCBI Taxonomy" id="2968085"/>
    <lineage>
        <taxon>Bacteria</taxon>
        <taxon>Bacillati</taxon>
        <taxon>Actinomycetota</taxon>
        <taxon>Actinomycetes</taxon>
        <taxon>Micrococcales</taxon>
        <taxon>Cellulomonadaceae</taxon>
        <taxon>Cellulomonas</taxon>
    </lineage>
</organism>
<name>A0ABY5K4V4_9CELL</name>
<evidence type="ECO:0000259" key="4">
    <source>
        <dbReference type="PROSITE" id="PS51077"/>
    </source>
</evidence>
<dbReference type="Gene3D" id="3.30.450.40">
    <property type="match status" value="1"/>
</dbReference>
<evidence type="ECO:0000256" key="2">
    <source>
        <dbReference type="ARBA" id="ARBA00023125"/>
    </source>
</evidence>
<evidence type="ECO:0000256" key="1">
    <source>
        <dbReference type="ARBA" id="ARBA00023015"/>
    </source>
</evidence>
<reference evidence="6 7" key="1">
    <citation type="submission" date="2022-07" db="EMBL/GenBank/DDBJ databases">
        <title>Novel species in genus cellulomonas.</title>
        <authorList>
            <person name="Ye L."/>
        </authorList>
    </citation>
    <scope>NUCLEOTIDE SEQUENCE [LARGE SCALE GENOMIC DNA]</scope>
    <source>
        <strain evidence="7">zg-Y908</strain>
    </source>
</reference>
<feature type="domain" description="HTH iclR-type" evidence="4">
    <location>
        <begin position="16"/>
        <end position="80"/>
    </location>
</feature>
<evidence type="ECO:0000313" key="6">
    <source>
        <dbReference type="EMBL" id="UUI65279.1"/>
    </source>
</evidence>
<dbReference type="Pfam" id="PF01614">
    <property type="entry name" value="IclR_C"/>
    <property type="match status" value="1"/>
</dbReference>
<dbReference type="PROSITE" id="PS51078">
    <property type="entry name" value="ICLR_ED"/>
    <property type="match status" value="1"/>
</dbReference>
<proteinExistence type="predicted"/>
<evidence type="ECO:0000256" key="3">
    <source>
        <dbReference type="ARBA" id="ARBA00023163"/>
    </source>
</evidence>